<dbReference type="InterPro" id="IPR022837">
    <property type="entry name" value="MsrQ-like"/>
</dbReference>
<evidence type="ECO:0000256" key="8">
    <source>
        <dbReference type="SAM" id="Phobius"/>
    </source>
</evidence>
<dbReference type="KEGG" id="kim:G3T16_14105"/>
<feature type="transmembrane region" description="Helical" evidence="8">
    <location>
        <begin position="71"/>
        <end position="89"/>
    </location>
</feature>
<dbReference type="EMBL" id="CP048711">
    <property type="protein sequence ID" value="QIB67691.1"/>
    <property type="molecule type" value="Genomic_DNA"/>
</dbReference>
<dbReference type="Pfam" id="PF01794">
    <property type="entry name" value="Ferric_reduct"/>
    <property type="match status" value="1"/>
</dbReference>
<gene>
    <name evidence="10" type="ORF">G3T16_14105</name>
</gene>
<evidence type="ECO:0000256" key="7">
    <source>
        <dbReference type="ARBA" id="ARBA00023136"/>
    </source>
</evidence>
<evidence type="ECO:0000256" key="5">
    <source>
        <dbReference type="ARBA" id="ARBA00022989"/>
    </source>
</evidence>
<keyword evidence="11" id="KW-1185">Reference proteome</keyword>
<keyword evidence="7 8" id="KW-0472">Membrane</keyword>
<dbReference type="InterPro" id="IPR013130">
    <property type="entry name" value="Fe3_Rdtase_TM_dom"/>
</dbReference>
<keyword evidence="3" id="KW-0479">Metal-binding</keyword>
<accession>A0A6C0U6I7</accession>
<dbReference type="GO" id="GO:0005886">
    <property type="term" value="C:plasma membrane"/>
    <property type="evidence" value="ECO:0007669"/>
    <property type="project" value="TreeGrafter"/>
</dbReference>
<feature type="domain" description="Ferric oxidoreductase" evidence="9">
    <location>
        <begin position="4"/>
        <end position="118"/>
    </location>
</feature>
<dbReference type="Proteomes" id="UP000477680">
    <property type="component" value="Chromosome"/>
</dbReference>
<evidence type="ECO:0000259" key="9">
    <source>
        <dbReference type="Pfam" id="PF01794"/>
    </source>
</evidence>
<evidence type="ECO:0000313" key="10">
    <source>
        <dbReference type="EMBL" id="QIB67691.1"/>
    </source>
</evidence>
<sequence>MRETGLWGLRLLLLTLCVSPLRQWSGRQWFMQQRRMLGLFAFFYACIHLAAFAHFYIGWQGALLLEEVLERPYISLGFAAWLLMLPLTLTSSRRAQRRLRRQWLRLHRLVYPAAILACLHLLWQSRSDVGEALMYIGLCALLLGWRIRRAGRRQAGRAPL</sequence>
<organism evidence="10 11">
    <name type="scientific">Kineobactrum salinum</name>
    <dbReference type="NCBI Taxonomy" id="2708301"/>
    <lineage>
        <taxon>Bacteria</taxon>
        <taxon>Pseudomonadati</taxon>
        <taxon>Pseudomonadota</taxon>
        <taxon>Gammaproteobacteria</taxon>
        <taxon>Cellvibrionales</taxon>
        <taxon>Halieaceae</taxon>
        <taxon>Kineobactrum</taxon>
    </lineage>
</organism>
<dbReference type="GO" id="GO:0020037">
    <property type="term" value="F:heme binding"/>
    <property type="evidence" value="ECO:0007669"/>
    <property type="project" value="TreeGrafter"/>
</dbReference>
<keyword evidence="3" id="KW-0349">Heme</keyword>
<keyword evidence="6" id="KW-0408">Iron</keyword>
<feature type="transmembrane region" description="Helical" evidence="8">
    <location>
        <begin position="132"/>
        <end position="147"/>
    </location>
</feature>
<keyword evidence="5 8" id="KW-1133">Transmembrane helix</keyword>
<name>A0A6C0U6I7_9GAMM</name>
<keyword evidence="2" id="KW-0813">Transport</keyword>
<evidence type="ECO:0000256" key="2">
    <source>
        <dbReference type="ARBA" id="ARBA00022448"/>
    </source>
</evidence>
<protein>
    <submittedName>
        <fullName evidence="10">Sulfoxide reductase heme-binding subunit YedZ</fullName>
    </submittedName>
</protein>
<keyword evidence="4 8" id="KW-0812">Transmembrane</keyword>
<dbReference type="PANTHER" id="PTHR36964">
    <property type="entry name" value="PROTEIN-METHIONINE-SULFOXIDE REDUCTASE HEME-BINDING SUBUNIT MSRQ"/>
    <property type="match status" value="1"/>
</dbReference>
<evidence type="ECO:0000256" key="3">
    <source>
        <dbReference type="ARBA" id="ARBA00022617"/>
    </source>
</evidence>
<evidence type="ECO:0000256" key="1">
    <source>
        <dbReference type="ARBA" id="ARBA00004141"/>
    </source>
</evidence>
<reference evidence="10 11" key="1">
    <citation type="submission" date="2020-02" db="EMBL/GenBank/DDBJ databases">
        <title>Genome sequencing for Kineobactrum sp. M2.</title>
        <authorList>
            <person name="Park S.-J."/>
        </authorList>
    </citation>
    <scope>NUCLEOTIDE SEQUENCE [LARGE SCALE GENOMIC DNA]</scope>
    <source>
        <strain evidence="10 11">M2</strain>
    </source>
</reference>
<proteinExistence type="predicted"/>
<comment type="subcellular location">
    <subcellularLocation>
        <location evidence="1">Membrane</location>
        <topology evidence="1">Multi-pass membrane protein</topology>
    </subcellularLocation>
</comment>
<dbReference type="PANTHER" id="PTHR36964:SF1">
    <property type="entry name" value="PROTEIN-METHIONINE-SULFOXIDE REDUCTASE HEME-BINDING SUBUNIT MSRQ"/>
    <property type="match status" value="1"/>
</dbReference>
<feature type="transmembrane region" description="Helical" evidence="8">
    <location>
        <begin position="36"/>
        <end position="59"/>
    </location>
</feature>
<feature type="transmembrane region" description="Helical" evidence="8">
    <location>
        <begin position="109"/>
        <end position="126"/>
    </location>
</feature>
<dbReference type="GO" id="GO:0016679">
    <property type="term" value="F:oxidoreductase activity, acting on diphenols and related substances as donors"/>
    <property type="evidence" value="ECO:0007669"/>
    <property type="project" value="TreeGrafter"/>
</dbReference>
<evidence type="ECO:0000256" key="6">
    <source>
        <dbReference type="ARBA" id="ARBA00023004"/>
    </source>
</evidence>
<dbReference type="AlphaFoldDB" id="A0A6C0U6I7"/>
<evidence type="ECO:0000256" key="4">
    <source>
        <dbReference type="ARBA" id="ARBA00022692"/>
    </source>
</evidence>
<dbReference type="GO" id="GO:0010181">
    <property type="term" value="F:FMN binding"/>
    <property type="evidence" value="ECO:0007669"/>
    <property type="project" value="TreeGrafter"/>
</dbReference>
<evidence type="ECO:0000313" key="11">
    <source>
        <dbReference type="Proteomes" id="UP000477680"/>
    </source>
</evidence>